<feature type="region of interest" description="Disordered" evidence="1">
    <location>
        <begin position="1"/>
        <end position="37"/>
    </location>
</feature>
<protein>
    <submittedName>
        <fullName evidence="2">Uncharacterized protein</fullName>
    </submittedName>
</protein>
<evidence type="ECO:0000313" key="3">
    <source>
        <dbReference type="Proteomes" id="UP001187192"/>
    </source>
</evidence>
<dbReference type="AlphaFoldDB" id="A0AA88AIM3"/>
<evidence type="ECO:0000256" key="1">
    <source>
        <dbReference type="SAM" id="MobiDB-lite"/>
    </source>
</evidence>
<organism evidence="2 3">
    <name type="scientific">Ficus carica</name>
    <name type="common">Common fig</name>
    <dbReference type="NCBI Taxonomy" id="3494"/>
    <lineage>
        <taxon>Eukaryota</taxon>
        <taxon>Viridiplantae</taxon>
        <taxon>Streptophyta</taxon>
        <taxon>Embryophyta</taxon>
        <taxon>Tracheophyta</taxon>
        <taxon>Spermatophyta</taxon>
        <taxon>Magnoliopsida</taxon>
        <taxon>eudicotyledons</taxon>
        <taxon>Gunneridae</taxon>
        <taxon>Pentapetalae</taxon>
        <taxon>rosids</taxon>
        <taxon>fabids</taxon>
        <taxon>Rosales</taxon>
        <taxon>Moraceae</taxon>
        <taxon>Ficeae</taxon>
        <taxon>Ficus</taxon>
    </lineage>
</organism>
<feature type="compositionally biased region" description="Basic and acidic residues" evidence="1">
    <location>
        <begin position="23"/>
        <end position="37"/>
    </location>
</feature>
<evidence type="ECO:0000313" key="2">
    <source>
        <dbReference type="EMBL" id="GMN56159.1"/>
    </source>
</evidence>
<gene>
    <name evidence="2" type="ORF">TIFTF001_025277</name>
</gene>
<accession>A0AA88AIM3</accession>
<sequence length="37" mass="4222">MHLEDLSEFALSARRGNPPPVTGRDRDDPLARKIENF</sequence>
<name>A0AA88AIM3_FICCA</name>
<reference evidence="2" key="1">
    <citation type="submission" date="2023-07" db="EMBL/GenBank/DDBJ databases">
        <title>draft genome sequence of fig (Ficus carica).</title>
        <authorList>
            <person name="Takahashi T."/>
            <person name="Nishimura K."/>
        </authorList>
    </citation>
    <scope>NUCLEOTIDE SEQUENCE</scope>
</reference>
<dbReference type="Proteomes" id="UP001187192">
    <property type="component" value="Unassembled WGS sequence"/>
</dbReference>
<dbReference type="EMBL" id="BTGU01000062">
    <property type="protein sequence ID" value="GMN56159.1"/>
    <property type="molecule type" value="Genomic_DNA"/>
</dbReference>
<proteinExistence type="predicted"/>
<comment type="caution">
    <text evidence="2">The sequence shown here is derived from an EMBL/GenBank/DDBJ whole genome shotgun (WGS) entry which is preliminary data.</text>
</comment>
<keyword evidence="3" id="KW-1185">Reference proteome</keyword>